<dbReference type="KEGG" id="ccac:CcaHIS019_0207130"/>
<feature type="region of interest" description="Disordered" evidence="1">
    <location>
        <begin position="335"/>
        <end position="366"/>
    </location>
</feature>
<keyword evidence="2" id="KW-0732">Signal</keyword>
<protein>
    <recommendedName>
        <fullName evidence="5">Macrofage activating glycoprotein</fullName>
    </recommendedName>
</protein>
<evidence type="ECO:0000256" key="2">
    <source>
        <dbReference type="SAM" id="SignalP"/>
    </source>
</evidence>
<dbReference type="AlphaFoldDB" id="A0AA48I1F0"/>
<evidence type="ECO:0008006" key="5">
    <source>
        <dbReference type="Google" id="ProtNLM"/>
    </source>
</evidence>
<dbReference type="RefSeq" id="XP_060454617.1">
    <property type="nucleotide sequence ID" value="XM_060597755.1"/>
</dbReference>
<evidence type="ECO:0000313" key="4">
    <source>
        <dbReference type="Proteomes" id="UP001233271"/>
    </source>
</evidence>
<keyword evidence="4" id="KW-1185">Reference proteome</keyword>
<feature type="chain" id="PRO_5041224243" description="Macrofage activating glycoprotein" evidence="2">
    <location>
        <begin position="17"/>
        <end position="388"/>
    </location>
</feature>
<dbReference type="EMBL" id="AP028213">
    <property type="protein sequence ID" value="BEI89351.1"/>
    <property type="molecule type" value="Genomic_DNA"/>
</dbReference>
<dbReference type="GeneID" id="85493222"/>
<dbReference type="Proteomes" id="UP001233271">
    <property type="component" value="Chromosome 2"/>
</dbReference>
<reference evidence="3" key="1">
    <citation type="journal article" date="2023" name="BMC Genomics">
        <title>Chromosome-level genome assemblies of Cutaneotrichosporon spp. (Trichosporonales, Basidiomycota) reveal imbalanced evolution between nucleotide sequences and chromosome synteny.</title>
        <authorList>
            <person name="Kobayashi Y."/>
            <person name="Kayamori A."/>
            <person name="Aoki K."/>
            <person name="Shiwa Y."/>
            <person name="Matsutani M."/>
            <person name="Fujita N."/>
            <person name="Sugita T."/>
            <person name="Iwasaki W."/>
            <person name="Tanaka N."/>
            <person name="Takashima M."/>
        </authorList>
    </citation>
    <scope>NUCLEOTIDE SEQUENCE</scope>
    <source>
        <strain evidence="3">HIS019</strain>
    </source>
</reference>
<feature type="signal peptide" evidence="2">
    <location>
        <begin position="1"/>
        <end position="16"/>
    </location>
</feature>
<name>A0AA48I1F0_9TREE</name>
<organism evidence="3 4">
    <name type="scientific">Cutaneotrichosporon cavernicola</name>
    <dbReference type="NCBI Taxonomy" id="279322"/>
    <lineage>
        <taxon>Eukaryota</taxon>
        <taxon>Fungi</taxon>
        <taxon>Dikarya</taxon>
        <taxon>Basidiomycota</taxon>
        <taxon>Agaricomycotina</taxon>
        <taxon>Tremellomycetes</taxon>
        <taxon>Trichosporonales</taxon>
        <taxon>Trichosporonaceae</taxon>
        <taxon>Cutaneotrichosporon</taxon>
    </lineage>
</organism>
<feature type="compositionally biased region" description="Low complexity" evidence="1">
    <location>
        <begin position="340"/>
        <end position="366"/>
    </location>
</feature>
<gene>
    <name evidence="3" type="ORF">CcaverHIS019_0207130</name>
</gene>
<accession>A0AA48I1F0</accession>
<sequence>MLLSALVLAAATGVNAEPAAPVITPAPVAIEARQSAAAATYETTSPLPLTDYMYPYDALPEQVNPYPVLRGPQTGYNRCNSTTEGPNALCQTAVFNSIEDFCFWGAPGTNQTIGDVEAEVVSFCSRTGHGGRIFPPGTFKGLQFMRTPGYIQLVGVFDQTSVGLNSADTGGELDPHGADLLGNPLGGLFYSNGFTSTNGTYTQTQSWNHFLGSGVFCLKLCDPSYSTDKNYCQNIYDLIGCEYNMPADYAALPGQFISCDGELQDEVGTYVENGQTLTWSQPSVVATPPPWTPRIPASSNCVTHQSSDLFPLSLLGYQSTASASATASVSFSAGPGSTTGKAAPVSGSGSGSGAAAASTSKPSSSASRASPVAAAAILGLAASVLFML</sequence>
<evidence type="ECO:0000256" key="1">
    <source>
        <dbReference type="SAM" id="MobiDB-lite"/>
    </source>
</evidence>
<proteinExistence type="predicted"/>
<evidence type="ECO:0000313" key="3">
    <source>
        <dbReference type="EMBL" id="BEI89351.1"/>
    </source>
</evidence>